<proteinExistence type="predicted"/>
<dbReference type="Proteomes" id="UP000268048">
    <property type="component" value="Chromosome"/>
</dbReference>
<dbReference type="EMBL" id="CP027753">
    <property type="protein sequence ID" value="AZE50110.1"/>
    <property type="molecule type" value="Genomic_DNA"/>
</dbReference>
<sequence>MDNRKEHKNREFIWQIAARRSAYSRLKSRTGCCQRPVLPADEWK</sequence>
<evidence type="ECO:0000313" key="1">
    <source>
        <dbReference type="EMBL" id="AZE50110.1"/>
    </source>
</evidence>
<accession>A0A3G7TSQ8</accession>
<name>A0A3G7TSQ8_9PSED</name>
<gene>
    <name evidence="1" type="ORF">C4K04_4451</name>
</gene>
<organism evidence="1 2">
    <name type="scientific">Pseudomonas chlororaphis</name>
    <dbReference type="NCBI Taxonomy" id="587753"/>
    <lineage>
        <taxon>Bacteria</taxon>
        <taxon>Pseudomonadati</taxon>
        <taxon>Pseudomonadota</taxon>
        <taxon>Gammaproteobacteria</taxon>
        <taxon>Pseudomonadales</taxon>
        <taxon>Pseudomonadaceae</taxon>
        <taxon>Pseudomonas</taxon>
    </lineage>
</organism>
<reference evidence="1 2" key="1">
    <citation type="submission" date="2018-03" db="EMBL/GenBank/DDBJ databases">
        <title>Diversity of phytobeneficial traits revealed by whole-genome analysis of worldwide-isolated phenazine-producing Pseudomonas spp.</title>
        <authorList>
            <person name="Biessy A."/>
            <person name="Novinscak A."/>
            <person name="Blom J."/>
            <person name="Leger G."/>
            <person name="Thomashow L.S."/>
            <person name="Cazorla F.M."/>
            <person name="Josic D."/>
            <person name="Filion M."/>
        </authorList>
    </citation>
    <scope>NUCLEOTIDE SEQUENCE [LARGE SCALE GENOMIC DNA]</scope>
    <source>
        <strain evidence="1 2">B25</strain>
    </source>
</reference>
<protein>
    <submittedName>
        <fullName evidence="1">Uncharacterized protein</fullName>
    </submittedName>
</protein>
<evidence type="ECO:0000313" key="2">
    <source>
        <dbReference type="Proteomes" id="UP000268048"/>
    </source>
</evidence>
<dbReference type="AlphaFoldDB" id="A0A3G7TSQ8"/>